<evidence type="ECO:0000256" key="4">
    <source>
        <dbReference type="ARBA" id="ARBA00022723"/>
    </source>
</evidence>
<dbReference type="GO" id="GO:0016567">
    <property type="term" value="P:protein ubiquitination"/>
    <property type="evidence" value="ECO:0007669"/>
    <property type="project" value="InterPro"/>
</dbReference>
<comment type="caution">
    <text evidence="13">The sequence shown here is derived from an EMBL/GenBank/DDBJ whole genome shotgun (WGS) entry which is preliminary data.</text>
</comment>
<feature type="compositionally biased region" description="Basic residues" evidence="10">
    <location>
        <begin position="36"/>
        <end position="46"/>
    </location>
</feature>
<evidence type="ECO:0000259" key="12">
    <source>
        <dbReference type="PROSITE" id="PS51873"/>
    </source>
</evidence>
<evidence type="ECO:0000313" key="14">
    <source>
        <dbReference type="Proteomes" id="UP001303647"/>
    </source>
</evidence>
<proteinExistence type="predicted"/>
<dbReference type="Gene3D" id="1.20.120.1750">
    <property type="match status" value="1"/>
</dbReference>
<dbReference type="InterPro" id="IPR013083">
    <property type="entry name" value="Znf_RING/FYVE/PHD"/>
</dbReference>
<dbReference type="Gene3D" id="3.30.40.10">
    <property type="entry name" value="Zinc/RING finger domain, C3HC4 (zinc finger)"/>
    <property type="match status" value="1"/>
</dbReference>
<feature type="region of interest" description="Disordered" evidence="10">
    <location>
        <begin position="1"/>
        <end position="56"/>
    </location>
</feature>
<dbReference type="InterPro" id="IPR001841">
    <property type="entry name" value="Znf_RING"/>
</dbReference>
<evidence type="ECO:0000256" key="8">
    <source>
        <dbReference type="ARBA" id="ARBA00022833"/>
    </source>
</evidence>
<dbReference type="SMART" id="SM00647">
    <property type="entry name" value="IBR"/>
    <property type="match status" value="1"/>
</dbReference>
<evidence type="ECO:0000256" key="10">
    <source>
        <dbReference type="SAM" id="MobiDB-lite"/>
    </source>
</evidence>
<evidence type="ECO:0000256" key="2">
    <source>
        <dbReference type="ARBA" id="ARBA00012251"/>
    </source>
</evidence>
<name>A0AAN7HJ21_9PEZI</name>
<feature type="region of interest" description="Disordered" evidence="10">
    <location>
        <begin position="424"/>
        <end position="483"/>
    </location>
</feature>
<evidence type="ECO:0000256" key="5">
    <source>
        <dbReference type="ARBA" id="ARBA00022737"/>
    </source>
</evidence>
<keyword evidence="5" id="KW-0677">Repeat</keyword>
<dbReference type="EMBL" id="MU857773">
    <property type="protein sequence ID" value="KAK4243888.1"/>
    <property type="molecule type" value="Genomic_DNA"/>
</dbReference>
<dbReference type="PROSITE" id="PS50089">
    <property type="entry name" value="ZF_RING_2"/>
    <property type="match status" value="1"/>
</dbReference>
<dbReference type="InterPro" id="IPR031127">
    <property type="entry name" value="E3_UB_ligase_RBR"/>
</dbReference>
<keyword evidence="7" id="KW-0833">Ubl conjugation pathway</keyword>
<evidence type="ECO:0000256" key="1">
    <source>
        <dbReference type="ARBA" id="ARBA00001798"/>
    </source>
</evidence>
<dbReference type="PANTHER" id="PTHR11685">
    <property type="entry name" value="RBR FAMILY RING FINGER AND IBR DOMAIN-CONTAINING"/>
    <property type="match status" value="1"/>
</dbReference>
<reference evidence="13" key="2">
    <citation type="submission" date="2023-05" db="EMBL/GenBank/DDBJ databases">
        <authorList>
            <consortium name="Lawrence Berkeley National Laboratory"/>
            <person name="Steindorff A."/>
            <person name="Hensen N."/>
            <person name="Bonometti L."/>
            <person name="Westerberg I."/>
            <person name="Brannstrom I.O."/>
            <person name="Guillou S."/>
            <person name="Cros-Aarteil S."/>
            <person name="Calhoun S."/>
            <person name="Haridas S."/>
            <person name="Kuo A."/>
            <person name="Mondo S."/>
            <person name="Pangilinan J."/>
            <person name="Riley R."/>
            <person name="Labutti K."/>
            <person name="Andreopoulos B."/>
            <person name="Lipzen A."/>
            <person name="Chen C."/>
            <person name="Yanf M."/>
            <person name="Daum C."/>
            <person name="Ng V."/>
            <person name="Clum A."/>
            <person name="Ohm R."/>
            <person name="Martin F."/>
            <person name="Silar P."/>
            <person name="Natvig D."/>
            <person name="Lalanne C."/>
            <person name="Gautier V."/>
            <person name="Ament-Velasquez S.L."/>
            <person name="Kruys A."/>
            <person name="Hutchinson M.I."/>
            <person name="Powell A.J."/>
            <person name="Barry K."/>
            <person name="Miller A.N."/>
            <person name="Grigoriev I.V."/>
            <person name="Debuchy R."/>
            <person name="Gladieux P."/>
            <person name="Thoren M.H."/>
            <person name="Johannesson H."/>
        </authorList>
    </citation>
    <scope>NUCLEOTIDE SEQUENCE</scope>
    <source>
        <strain evidence="13">CBS 359.72</strain>
    </source>
</reference>
<dbReference type="AlphaFoldDB" id="A0AAN7HJ21"/>
<keyword evidence="8" id="KW-0862">Zinc</keyword>
<evidence type="ECO:0000256" key="3">
    <source>
        <dbReference type="ARBA" id="ARBA00022679"/>
    </source>
</evidence>
<keyword evidence="3" id="KW-0808">Transferase</keyword>
<feature type="domain" description="RING-type" evidence="11">
    <location>
        <begin position="238"/>
        <end position="292"/>
    </location>
</feature>
<dbReference type="PROSITE" id="PS51873">
    <property type="entry name" value="TRIAD"/>
    <property type="match status" value="1"/>
</dbReference>
<evidence type="ECO:0000256" key="6">
    <source>
        <dbReference type="ARBA" id="ARBA00022771"/>
    </source>
</evidence>
<evidence type="ECO:0000256" key="9">
    <source>
        <dbReference type="PROSITE-ProRule" id="PRU00175"/>
    </source>
</evidence>
<dbReference type="CDD" id="cd20335">
    <property type="entry name" value="BRcat_RBR"/>
    <property type="match status" value="1"/>
</dbReference>
<dbReference type="Pfam" id="PF01485">
    <property type="entry name" value="IBR"/>
    <property type="match status" value="1"/>
</dbReference>
<dbReference type="GO" id="GO:0061630">
    <property type="term" value="F:ubiquitin protein ligase activity"/>
    <property type="evidence" value="ECO:0007669"/>
    <property type="project" value="UniProtKB-EC"/>
</dbReference>
<accession>A0AAN7HJ21</accession>
<evidence type="ECO:0000256" key="7">
    <source>
        <dbReference type="ARBA" id="ARBA00022786"/>
    </source>
</evidence>
<dbReference type="EC" id="2.3.2.31" evidence="2"/>
<feature type="compositionally biased region" description="Basic and acidic residues" evidence="10">
    <location>
        <begin position="424"/>
        <end position="474"/>
    </location>
</feature>
<dbReference type="SUPFAM" id="SSF57850">
    <property type="entry name" value="RING/U-box"/>
    <property type="match status" value="3"/>
</dbReference>
<protein>
    <recommendedName>
        <fullName evidence="2">RBR-type E3 ubiquitin transferase</fullName>
        <ecNumber evidence="2">2.3.2.31</ecNumber>
    </recommendedName>
</protein>
<keyword evidence="6 9" id="KW-0863">Zinc-finger</keyword>
<comment type="catalytic activity">
    <reaction evidence="1">
        <text>[E2 ubiquitin-conjugating enzyme]-S-ubiquitinyl-L-cysteine + [acceptor protein]-L-lysine = [E2 ubiquitin-conjugating enzyme]-L-cysteine + [acceptor protein]-N(6)-ubiquitinyl-L-lysine.</text>
        <dbReference type="EC" id="2.3.2.31"/>
    </reaction>
</comment>
<dbReference type="GO" id="GO:0008270">
    <property type="term" value="F:zinc ion binding"/>
    <property type="evidence" value="ECO:0007669"/>
    <property type="project" value="UniProtKB-KW"/>
</dbReference>
<dbReference type="Proteomes" id="UP001303647">
    <property type="component" value="Unassembled WGS sequence"/>
</dbReference>
<gene>
    <name evidence="13" type="ORF">C7999DRAFT_44381</name>
</gene>
<dbReference type="InterPro" id="IPR002867">
    <property type="entry name" value="IBR_dom"/>
</dbReference>
<organism evidence="13 14">
    <name type="scientific">Corynascus novoguineensis</name>
    <dbReference type="NCBI Taxonomy" id="1126955"/>
    <lineage>
        <taxon>Eukaryota</taxon>
        <taxon>Fungi</taxon>
        <taxon>Dikarya</taxon>
        <taxon>Ascomycota</taxon>
        <taxon>Pezizomycotina</taxon>
        <taxon>Sordariomycetes</taxon>
        <taxon>Sordariomycetidae</taxon>
        <taxon>Sordariales</taxon>
        <taxon>Chaetomiaceae</taxon>
        <taxon>Corynascus</taxon>
    </lineage>
</organism>
<evidence type="ECO:0000259" key="11">
    <source>
        <dbReference type="PROSITE" id="PS50089"/>
    </source>
</evidence>
<keyword evidence="14" id="KW-1185">Reference proteome</keyword>
<keyword evidence="4" id="KW-0479">Metal-binding</keyword>
<evidence type="ECO:0000313" key="13">
    <source>
        <dbReference type="EMBL" id="KAK4243888.1"/>
    </source>
</evidence>
<reference evidence="13" key="1">
    <citation type="journal article" date="2023" name="Mol. Phylogenet. Evol.">
        <title>Genome-scale phylogeny and comparative genomics of the fungal order Sordariales.</title>
        <authorList>
            <person name="Hensen N."/>
            <person name="Bonometti L."/>
            <person name="Westerberg I."/>
            <person name="Brannstrom I.O."/>
            <person name="Guillou S."/>
            <person name="Cros-Aarteil S."/>
            <person name="Calhoun S."/>
            <person name="Haridas S."/>
            <person name="Kuo A."/>
            <person name="Mondo S."/>
            <person name="Pangilinan J."/>
            <person name="Riley R."/>
            <person name="LaButti K."/>
            <person name="Andreopoulos B."/>
            <person name="Lipzen A."/>
            <person name="Chen C."/>
            <person name="Yan M."/>
            <person name="Daum C."/>
            <person name="Ng V."/>
            <person name="Clum A."/>
            <person name="Steindorff A."/>
            <person name="Ohm R.A."/>
            <person name="Martin F."/>
            <person name="Silar P."/>
            <person name="Natvig D.O."/>
            <person name="Lalanne C."/>
            <person name="Gautier V."/>
            <person name="Ament-Velasquez S.L."/>
            <person name="Kruys A."/>
            <person name="Hutchinson M.I."/>
            <person name="Powell A.J."/>
            <person name="Barry K."/>
            <person name="Miller A.N."/>
            <person name="Grigoriev I.V."/>
            <person name="Debuchy R."/>
            <person name="Gladieux P."/>
            <person name="Hiltunen Thoren M."/>
            <person name="Johannesson H."/>
        </authorList>
    </citation>
    <scope>NUCLEOTIDE SEQUENCE</scope>
    <source>
        <strain evidence="13">CBS 359.72</strain>
    </source>
</reference>
<feature type="domain" description="RING-type" evidence="12">
    <location>
        <begin position="234"/>
        <end position="534"/>
    </location>
</feature>
<sequence>MASAAPPPTTSFYGPISPAILGFDWDDDEQQTQQHQHQHQHQHQQQRQRQQQPRPLSAFTTPSLRSVVLNFWGFNAALLEDLFDDEASEISGMATDGGSVAGDNVPPVDGNLAENPRSVSRTGVANSATSTIFGEHQKREERVSGAREAVRSRDMSTNRSESDWSNNPYDVAIDNKQNAMTVAFLRSPGRTGAVDASSALGPDDLSFGQRYEVSTETSKVAITNQRRLPDILSGDRECIICTDTKPVSDFPAVAITKACTHEPTTCLVCVATSIRTDLNSRLWNEIKCPECRTTLEYDDVQRFADEETKERYQNLSFRSAISSSPAFLWCTAGCGYGQVHEGGASSPIVTCRLCSQRSCFHHKVAWHENLTCDEYDSLLADPGNFRSQFDVANEEAEQAAAARRAQEDADRVFAQSLVAEERRAVAEERAERERVAAARKREEERAQREKEERDKREREMREAAMRRKQEEEASSRTVGSTTKPCPGCNAPIEKNAGWYHEFCWDCLASHKQILERDNSAHKEICPWHPNNIKD</sequence>
<dbReference type="InterPro" id="IPR044066">
    <property type="entry name" value="TRIAD_supradom"/>
</dbReference>
<feature type="compositionally biased region" description="Basic and acidic residues" evidence="10">
    <location>
        <begin position="136"/>
        <end position="162"/>
    </location>
</feature>
<feature type="region of interest" description="Disordered" evidence="10">
    <location>
        <begin position="136"/>
        <end position="163"/>
    </location>
</feature>